<dbReference type="EMBL" id="CP059833">
    <property type="protein sequence ID" value="QMV85706.1"/>
    <property type="molecule type" value="Genomic_DNA"/>
</dbReference>
<dbReference type="AlphaFoldDB" id="A0A7G5FGG5"/>
<reference evidence="2 3" key="1">
    <citation type="submission" date="2020-07" db="EMBL/GenBank/DDBJ databases">
        <title>non toxigenic Corynebacterium sp. nov from a clinical source.</title>
        <authorList>
            <person name="Bernier A.-M."/>
            <person name="Bernard K."/>
        </authorList>
    </citation>
    <scope>NUCLEOTIDE SEQUENCE [LARGE SCALE GENOMIC DNA]</scope>
    <source>
        <strain evidence="3">NML 93-0612</strain>
    </source>
</reference>
<protein>
    <recommendedName>
        <fullName evidence="1">Flavodoxin domain-containing protein</fullName>
    </recommendedName>
</protein>
<proteinExistence type="predicted"/>
<organism evidence="2 3">
    <name type="scientific">Corynebacterium hindlerae</name>
    <dbReference type="NCBI Taxonomy" id="699041"/>
    <lineage>
        <taxon>Bacteria</taxon>
        <taxon>Bacillati</taxon>
        <taxon>Actinomycetota</taxon>
        <taxon>Actinomycetes</taxon>
        <taxon>Mycobacteriales</taxon>
        <taxon>Corynebacteriaceae</taxon>
        <taxon>Corynebacterium</taxon>
    </lineage>
</organism>
<sequence length="165" mass="18433">MSLIVAYNSHYGSTQQYAEEFARRHGVVAEPLSDVTPGEIMVVFSPNYAGTCEGVKWLQHQDLSGAKVALAVVGMTLTEEVRTKDPMADALGEKATQVTRFYLPGRLAYSSLTRVHKAAMWGLHKMLQAKKHRSPNEEAMLQDYNTDVDRVDFSELDAIDQWLEG</sequence>
<dbReference type="InterPro" id="IPR026816">
    <property type="entry name" value="Flavodoxin_dom"/>
</dbReference>
<dbReference type="Proteomes" id="UP000515570">
    <property type="component" value="Chromosome"/>
</dbReference>
<evidence type="ECO:0000313" key="3">
    <source>
        <dbReference type="Proteomes" id="UP000515570"/>
    </source>
</evidence>
<dbReference type="InterPro" id="IPR029039">
    <property type="entry name" value="Flavoprotein-like_sf"/>
</dbReference>
<keyword evidence="3" id="KW-1185">Reference proteome</keyword>
<gene>
    <name evidence="2" type="ORF">HW450_02920</name>
</gene>
<dbReference type="RefSeq" id="WP_182386527.1">
    <property type="nucleotide sequence ID" value="NZ_CP059833.1"/>
</dbReference>
<dbReference type="Pfam" id="PF12724">
    <property type="entry name" value="Flavodoxin_5"/>
    <property type="match status" value="1"/>
</dbReference>
<accession>A0A7G5FGG5</accession>
<dbReference type="SUPFAM" id="SSF52218">
    <property type="entry name" value="Flavoproteins"/>
    <property type="match status" value="1"/>
</dbReference>
<name>A0A7G5FGG5_9CORY</name>
<evidence type="ECO:0000313" key="2">
    <source>
        <dbReference type="EMBL" id="QMV85706.1"/>
    </source>
</evidence>
<evidence type="ECO:0000259" key="1">
    <source>
        <dbReference type="Pfam" id="PF12724"/>
    </source>
</evidence>
<feature type="domain" description="Flavodoxin" evidence="1">
    <location>
        <begin position="4"/>
        <end position="131"/>
    </location>
</feature>